<proteinExistence type="predicted"/>
<feature type="region of interest" description="Disordered" evidence="1">
    <location>
        <begin position="54"/>
        <end position="100"/>
    </location>
</feature>
<evidence type="ECO:0000313" key="3">
    <source>
        <dbReference type="Proteomes" id="UP001152523"/>
    </source>
</evidence>
<accession>A0AAV0EYS0</accession>
<dbReference type="EMBL" id="CAMAPF010000949">
    <property type="protein sequence ID" value="CAH9128396.1"/>
    <property type="molecule type" value="Genomic_DNA"/>
</dbReference>
<protein>
    <submittedName>
        <fullName evidence="2">Uncharacterized protein</fullName>
    </submittedName>
</protein>
<organism evidence="2 3">
    <name type="scientific">Cuscuta epithymum</name>
    <dbReference type="NCBI Taxonomy" id="186058"/>
    <lineage>
        <taxon>Eukaryota</taxon>
        <taxon>Viridiplantae</taxon>
        <taxon>Streptophyta</taxon>
        <taxon>Embryophyta</taxon>
        <taxon>Tracheophyta</taxon>
        <taxon>Spermatophyta</taxon>
        <taxon>Magnoliopsida</taxon>
        <taxon>eudicotyledons</taxon>
        <taxon>Gunneridae</taxon>
        <taxon>Pentapetalae</taxon>
        <taxon>asterids</taxon>
        <taxon>lamiids</taxon>
        <taxon>Solanales</taxon>
        <taxon>Convolvulaceae</taxon>
        <taxon>Cuscuteae</taxon>
        <taxon>Cuscuta</taxon>
        <taxon>Cuscuta subgen. Cuscuta</taxon>
    </lineage>
</organism>
<reference evidence="2" key="1">
    <citation type="submission" date="2022-07" db="EMBL/GenBank/DDBJ databases">
        <authorList>
            <person name="Macas J."/>
            <person name="Novak P."/>
            <person name="Neumann P."/>
        </authorList>
    </citation>
    <scope>NUCLEOTIDE SEQUENCE</scope>
</reference>
<gene>
    <name evidence="2" type="ORF">CEPIT_LOCUS29054</name>
</gene>
<evidence type="ECO:0000256" key="1">
    <source>
        <dbReference type="SAM" id="MobiDB-lite"/>
    </source>
</evidence>
<dbReference type="Proteomes" id="UP001152523">
    <property type="component" value="Unassembled WGS sequence"/>
</dbReference>
<evidence type="ECO:0000313" key="2">
    <source>
        <dbReference type="EMBL" id="CAH9128396.1"/>
    </source>
</evidence>
<keyword evidence="3" id="KW-1185">Reference proteome</keyword>
<name>A0AAV0EYS0_9ASTE</name>
<comment type="caution">
    <text evidence="2">The sequence shown here is derived from an EMBL/GenBank/DDBJ whole genome shotgun (WGS) entry which is preliminary data.</text>
</comment>
<feature type="compositionally biased region" description="Basic and acidic residues" evidence="1">
    <location>
        <begin position="58"/>
        <end position="72"/>
    </location>
</feature>
<sequence length="134" mass="14824">MACSYTFTHIFTISCWIKLNTGAVCGNLSKKITCVLPLFFKDSYENGLIPAKTKKRKTTDLNGRKRKNEDFGRSGLSGSCSVLLPPPEHRRRQSITTPPSPSPTYCWLLPPPGRRSSFHDSADATCGVCRSRAS</sequence>
<dbReference type="AlphaFoldDB" id="A0AAV0EYS0"/>